<keyword evidence="4 7" id="KW-0663">Pyridoxal phosphate</keyword>
<dbReference type="AlphaFoldDB" id="A0A0Q0Q4C4"/>
<evidence type="ECO:0000256" key="3">
    <source>
        <dbReference type="ARBA" id="ARBA00022679"/>
    </source>
</evidence>
<comment type="similarity">
    <text evidence="7">Belongs to the class-V pyridoxal-phosphate-dependent aminotransferase family. PhnW subfamily.</text>
</comment>
<evidence type="ECO:0000256" key="5">
    <source>
        <dbReference type="ARBA" id="ARBA00023317"/>
    </source>
</evidence>
<comment type="cofactor">
    <cofactor evidence="1 7 9">
        <name>pyridoxal 5'-phosphate</name>
        <dbReference type="ChEBI" id="CHEBI:597326"/>
    </cofactor>
</comment>
<dbReference type="NCBIfam" id="NF010006">
    <property type="entry name" value="PRK13479.1"/>
    <property type="match status" value="1"/>
</dbReference>
<dbReference type="FunFam" id="3.40.640.10:FF:000183">
    <property type="entry name" value="2-aminoethylphosphonate--pyruvate transaminase"/>
    <property type="match status" value="1"/>
</dbReference>
<evidence type="ECO:0000256" key="9">
    <source>
        <dbReference type="PIRSR" id="PIRSR000524-50"/>
    </source>
</evidence>
<accession>A0A0Q0Q4C4</accession>
<organism evidence="11 12">
    <name type="scientific">Vibrio metoecus</name>
    <dbReference type="NCBI Taxonomy" id="1481663"/>
    <lineage>
        <taxon>Bacteria</taxon>
        <taxon>Pseudomonadati</taxon>
        <taxon>Pseudomonadota</taxon>
        <taxon>Gammaproteobacteria</taxon>
        <taxon>Vibrionales</taxon>
        <taxon>Vibrionaceae</taxon>
        <taxon>Vibrio</taxon>
    </lineage>
</organism>
<dbReference type="InterPro" id="IPR015422">
    <property type="entry name" value="PyrdxlP-dep_Trfase_small"/>
</dbReference>
<evidence type="ECO:0000256" key="2">
    <source>
        <dbReference type="ARBA" id="ARBA00022576"/>
    </source>
</evidence>
<keyword evidence="2 7" id="KW-0032">Aminotransferase</keyword>
<comment type="caution">
    <text evidence="11">The sequence shown here is derived from an EMBL/GenBank/DDBJ whole genome shotgun (WGS) entry which is preliminary data.</text>
</comment>
<evidence type="ECO:0000256" key="4">
    <source>
        <dbReference type="ARBA" id="ARBA00022898"/>
    </source>
</evidence>
<evidence type="ECO:0000259" key="10">
    <source>
        <dbReference type="Pfam" id="PF00266"/>
    </source>
</evidence>
<dbReference type="EMBL" id="LBGP01000001">
    <property type="protein sequence ID" value="KQB04450.1"/>
    <property type="molecule type" value="Genomic_DNA"/>
</dbReference>
<comment type="function">
    <text evidence="7">Involved in phosphonate degradation.</text>
</comment>
<feature type="domain" description="Aminotransferase class V" evidence="10">
    <location>
        <begin position="37"/>
        <end position="313"/>
    </location>
</feature>
<name>A0A0Q0Q4C4_VIBMT</name>
<dbReference type="Proteomes" id="UP000050491">
    <property type="component" value="Unassembled WGS sequence"/>
</dbReference>
<dbReference type="OrthoDB" id="9766472at2"/>
<dbReference type="Pfam" id="PF00266">
    <property type="entry name" value="Aminotran_5"/>
    <property type="match status" value="1"/>
</dbReference>
<dbReference type="InterPro" id="IPR015424">
    <property type="entry name" value="PyrdxlP-dep_Trfase"/>
</dbReference>
<comment type="catalytic activity">
    <reaction evidence="6 7">
        <text>(2-aminoethyl)phosphonate + pyruvate = phosphonoacetaldehyde + L-alanine</text>
        <dbReference type="Rhea" id="RHEA:17021"/>
        <dbReference type="ChEBI" id="CHEBI:15361"/>
        <dbReference type="ChEBI" id="CHEBI:57418"/>
        <dbReference type="ChEBI" id="CHEBI:57972"/>
        <dbReference type="ChEBI" id="CHEBI:58383"/>
        <dbReference type="EC" id="2.6.1.37"/>
    </reaction>
</comment>
<evidence type="ECO:0000256" key="8">
    <source>
        <dbReference type="PIRSR" id="PIRSR000524-1"/>
    </source>
</evidence>
<dbReference type="NCBIfam" id="TIGR03301">
    <property type="entry name" value="PhnW-AepZ"/>
    <property type="match status" value="1"/>
</dbReference>
<dbReference type="GO" id="GO:0047304">
    <property type="term" value="F:2-aminoethylphosphonate-pyruvate transaminase activity"/>
    <property type="evidence" value="ECO:0007669"/>
    <property type="project" value="UniProtKB-UniRule"/>
</dbReference>
<dbReference type="InterPro" id="IPR015421">
    <property type="entry name" value="PyrdxlP-dep_Trfase_major"/>
</dbReference>
<dbReference type="InterPro" id="IPR012703">
    <property type="entry name" value="NH2EtPonate_pyrv_transaminase"/>
</dbReference>
<feature type="modified residue" description="N6-(pyridoxal phosphate)lysine" evidence="7 9">
    <location>
        <position position="193"/>
    </location>
</feature>
<dbReference type="NCBIfam" id="TIGR02326">
    <property type="entry name" value="transamin_PhnW"/>
    <property type="match status" value="1"/>
</dbReference>
<feature type="binding site" evidence="8">
    <location>
        <position position="339"/>
    </location>
    <ligand>
        <name>substrate</name>
    </ligand>
</feature>
<sequence>MKNAYLLLTPGPLSTSESVREAMLKDWCTWDDDYNLEIVEVIRRKLVTLATTQSGYTSVLMQGSGTASVEATIGSVMLPTDKLLVIDNGAYGARIAQIAQYLNIACRVIAPGETAQPNLDEITDVLTHDPAITHVAIVHCETTTGMLNPIAEVAKIAKQHGKRVILDAMSSFGGIPMDIGALGIDFMISSANKCIQGVPGFGFVIAKRIELEQCQGRARSLTLDLFDQWQCMEKNHGKWRFTSPTHTVRAFYQALLELENEGGIAARYQRYQTNQTQLVKGMRELGFAPLLPEKLHSPIITSFYSPEHSDYQFAEFYQRLKQQGFVIYPGKVSHADCFRIGNIGEVYPQDIERLLSAMQHAMYWQQA</sequence>
<keyword evidence="5 7" id="KW-0670">Pyruvate</keyword>
<gene>
    <name evidence="7" type="primary">phnW</name>
    <name evidence="11" type="ORF">XV92_00150</name>
</gene>
<evidence type="ECO:0000256" key="7">
    <source>
        <dbReference type="HAMAP-Rule" id="MF_01376"/>
    </source>
</evidence>
<reference evidence="11 12" key="1">
    <citation type="journal article" date="2015" name="Genome Biol. Evol.">
        <title>The Dynamics of Genetic Interactions between Vibrio metoecus and Vibrio cholerae, Two Close Relatives Co-Occurring in the Environment.</title>
        <authorList>
            <person name="Orata F.D."/>
            <person name="Kirchberger P.C."/>
            <person name="Meheust R."/>
            <person name="Barlow E.J."/>
            <person name="Tarr C.L."/>
            <person name="Boucher Y."/>
        </authorList>
    </citation>
    <scope>NUCLEOTIDE SEQUENCE [LARGE SCALE GENOMIC DNA]</scope>
    <source>
        <strain evidence="11 12">YB5B04</strain>
    </source>
</reference>
<evidence type="ECO:0000256" key="1">
    <source>
        <dbReference type="ARBA" id="ARBA00001933"/>
    </source>
</evidence>
<evidence type="ECO:0000256" key="6">
    <source>
        <dbReference type="ARBA" id="ARBA00049460"/>
    </source>
</evidence>
<proteinExistence type="inferred from homology"/>
<dbReference type="SUPFAM" id="SSF53383">
    <property type="entry name" value="PLP-dependent transferases"/>
    <property type="match status" value="1"/>
</dbReference>
<protein>
    <recommendedName>
        <fullName evidence="7">2-aminoethylphosphonate--pyruvate transaminase</fullName>
        <ecNumber evidence="7">2.6.1.37</ecNumber>
    </recommendedName>
    <alternativeName>
        <fullName evidence="7">2-aminoethylphosphonate aminotransferase</fullName>
    </alternativeName>
    <alternativeName>
        <fullName evidence="7">AEP transaminase</fullName>
        <shortName evidence="7">AEPT</shortName>
    </alternativeName>
</protein>
<dbReference type="PIRSF" id="PIRSF000524">
    <property type="entry name" value="SPT"/>
    <property type="match status" value="1"/>
</dbReference>
<dbReference type="InterPro" id="IPR000192">
    <property type="entry name" value="Aminotrans_V_dom"/>
</dbReference>
<keyword evidence="3 7" id="KW-0808">Transferase</keyword>
<comment type="subunit">
    <text evidence="7">Homodimer.</text>
</comment>
<dbReference type="GO" id="GO:0019700">
    <property type="term" value="P:organic phosphonate catabolic process"/>
    <property type="evidence" value="ECO:0007669"/>
    <property type="project" value="UniProtKB-UniRule"/>
</dbReference>
<dbReference type="PANTHER" id="PTHR42778:SF1">
    <property type="entry name" value="2-AMINOETHYLPHOSPHONATE--PYRUVATE TRANSAMINASE"/>
    <property type="match status" value="1"/>
</dbReference>
<dbReference type="RefSeq" id="WP_055063901.1">
    <property type="nucleotide sequence ID" value="NZ_LBGP01000001.1"/>
</dbReference>
<dbReference type="HAMAP" id="MF_01376">
    <property type="entry name" value="PhnW_aminotrans_5"/>
    <property type="match status" value="1"/>
</dbReference>
<evidence type="ECO:0000313" key="12">
    <source>
        <dbReference type="Proteomes" id="UP000050491"/>
    </source>
</evidence>
<dbReference type="Gene3D" id="3.40.640.10">
    <property type="entry name" value="Type I PLP-dependent aspartate aminotransferase-like (Major domain)"/>
    <property type="match status" value="1"/>
</dbReference>
<evidence type="ECO:0000313" key="11">
    <source>
        <dbReference type="EMBL" id="KQB04450.1"/>
    </source>
</evidence>
<dbReference type="PANTHER" id="PTHR42778">
    <property type="entry name" value="2-AMINOETHYLPHOSPHONATE--PYRUVATE TRANSAMINASE"/>
    <property type="match status" value="1"/>
</dbReference>
<dbReference type="InterPro" id="IPR024169">
    <property type="entry name" value="SP_NH2Trfase/AEP_transaminase"/>
</dbReference>
<dbReference type="EC" id="2.6.1.37" evidence="7"/>
<dbReference type="Gene3D" id="3.90.1150.10">
    <property type="entry name" value="Aspartate Aminotransferase, domain 1"/>
    <property type="match status" value="1"/>
</dbReference>
<dbReference type="PATRIC" id="fig|1481663.12.peg.2040"/>